<proteinExistence type="predicted"/>
<dbReference type="PANTHER" id="PTHR43358">
    <property type="entry name" value="ALPHA/BETA-HYDROLASE"/>
    <property type="match status" value="1"/>
</dbReference>
<evidence type="ECO:0000259" key="1">
    <source>
        <dbReference type="Pfam" id="PF12697"/>
    </source>
</evidence>
<accession>A0ABW1SQQ3</accession>
<name>A0ABW1SQQ3_9LACO</name>
<dbReference type="SUPFAM" id="SSF53474">
    <property type="entry name" value="alpha/beta-Hydrolases"/>
    <property type="match status" value="1"/>
</dbReference>
<protein>
    <submittedName>
        <fullName evidence="2">Alpha/beta hydrolase</fullName>
    </submittedName>
</protein>
<gene>
    <name evidence="2" type="ORF">ACFP1G_04225</name>
</gene>
<evidence type="ECO:0000313" key="3">
    <source>
        <dbReference type="Proteomes" id="UP001596254"/>
    </source>
</evidence>
<dbReference type="InterPro" id="IPR000073">
    <property type="entry name" value="AB_hydrolase_1"/>
</dbReference>
<feature type="domain" description="AB hydrolase-1" evidence="1">
    <location>
        <begin position="95"/>
        <end position="231"/>
    </location>
</feature>
<dbReference type="Gene3D" id="3.40.50.1820">
    <property type="entry name" value="alpha/beta hydrolase"/>
    <property type="match status" value="1"/>
</dbReference>
<dbReference type="GO" id="GO:0016787">
    <property type="term" value="F:hydrolase activity"/>
    <property type="evidence" value="ECO:0007669"/>
    <property type="project" value="UniProtKB-KW"/>
</dbReference>
<dbReference type="EMBL" id="JBHSSK010000010">
    <property type="protein sequence ID" value="MFC6206687.1"/>
    <property type="molecule type" value="Genomic_DNA"/>
</dbReference>
<keyword evidence="3" id="KW-1185">Reference proteome</keyword>
<dbReference type="Proteomes" id="UP001596254">
    <property type="component" value="Unassembled WGS sequence"/>
</dbReference>
<dbReference type="PANTHER" id="PTHR43358:SF4">
    <property type="entry name" value="ALPHA_BETA HYDROLASE FOLD-1 DOMAIN-CONTAINING PROTEIN"/>
    <property type="match status" value="1"/>
</dbReference>
<sequence length="311" mass="34031">MMKTWQKLATGAGVLVAAGTVGVLGGAAVVYQMATKSFSRGRLKAKERAIAENSAADNAWYLRQHPIEWTQTSLDGLLLRGSFIEADEPTTKVAILAHGLGHAREQMIPYARVFHEWGYAVLMPDARAHGDSEGNTIGYGWPDRIDYQGWIQKVLTQCGQETQIVLMGISMGAATVMATAGEDLPNNVKAIIADSGYASVMAEARFRLHHKYHLPATPTLPLADQYSRFADYRLADGDIAGQLKKSHLPILLIQGANDQTVPVENLNILYQAAAGPKQKYRDPVAAHIATRSQDPILYDQMVADFLKPYVD</sequence>
<dbReference type="InterPro" id="IPR029058">
    <property type="entry name" value="AB_hydrolase_fold"/>
</dbReference>
<reference evidence="3" key="1">
    <citation type="journal article" date="2019" name="Int. J. Syst. Evol. Microbiol.">
        <title>The Global Catalogue of Microorganisms (GCM) 10K type strain sequencing project: providing services to taxonomists for standard genome sequencing and annotation.</title>
        <authorList>
            <consortium name="The Broad Institute Genomics Platform"/>
            <consortium name="The Broad Institute Genome Sequencing Center for Infectious Disease"/>
            <person name="Wu L."/>
            <person name="Ma J."/>
        </authorList>
    </citation>
    <scope>NUCLEOTIDE SEQUENCE [LARGE SCALE GENOMIC DNA]</scope>
    <source>
        <strain evidence="3">CCM 8905</strain>
    </source>
</reference>
<evidence type="ECO:0000313" key="2">
    <source>
        <dbReference type="EMBL" id="MFC6206687.1"/>
    </source>
</evidence>
<comment type="caution">
    <text evidence="2">The sequence shown here is derived from an EMBL/GenBank/DDBJ whole genome shotgun (WGS) entry which is preliminary data.</text>
</comment>
<keyword evidence="2" id="KW-0378">Hydrolase</keyword>
<dbReference type="Pfam" id="PF12697">
    <property type="entry name" value="Abhydrolase_6"/>
    <property type="match status" value="1"/>
</dbReference>
<organism evidence="2 3">
    <name type="scientific">Levilactobacillus tongjiangensis</name>
    <dbReference type="NCBI Taxonomy" id="2486023"/>
    <lineage>
        <taxon>Bacteria</taxon>
        <taxon>Bacillati</taxon>
        <taxon>Bacillota</taxon>
        <taxon>Bacilli</taxon>
        <taxon>Lactobacillales</taxon>
        <taxon>Lactobacillaceae</taxon>
        <taxon>Levilactobacillus</taxon>
    </lineage>
</organism>
<dbReference type="RefSeq" id="WP_225426697.1">
    <property type="nucleotide sequence ID" value="NZ_JBHSSK010000010.1"/>
</dbReference>
<dbReference type="InterPro" id="IPR052920">
    <property type="entry name" value="DNA-binding_regulatory"/>
</dbReference>